<accession>A0A0D6FHF7</accession>
<evidence type="ECO:0000313" key="22">
    <source>
        <dbReference type="Proteomes" id="UP000034636"/>
    </source>
</evidence>
<dbReference type="EMBL" id="AAMLUT010000002">
    <property type="protein sequence ID" value="EDI6664529.1"/>
    <property type="molecule type" value="Genomic_DNA"/>
</dbReference>
<dbReference type="Gene3D" id="3.40.50.80">
    <property type="entry name" value="Nucleotide-binding domain of ferredoxin-NADP reductase (FNR) module"/>
    <property type="match status" value="1"/>
</dbReference>
<dbReference type="EMBL" id="AAHIPE010000006">
    <property type="protein sequence ID" value="EBW5462253.1"/>
    <property type="molecule type" value="Genomic_DNA"/>
</dbReference>
<dbReference type="Gene3D" id="3.10.20.30">
    <property type="match status" value="1"/>
</dbReference>
<dbReference type="InterPro" id="IPR050415">
    <property type="entry name" value="MRET"/>
</dbReference>
<dbReference type="PROSITE" id="PS51085">
    <property type="entry name" value="2FE2S_FER_2"/>
    <property type="match status" value="1"/>
</dbReference>
<evidence type="ECO:0000313" key="19">
    <source>
        <dbReference type="EMBL" id="KTZ15886.1"/>
    </source>
</evidence>
<dbReference type="InterPro" id="IPR006058">
    <property type="entry name" value="2Fe2S_fd_BS"/>
</dbReference>
<dbReference type="InterPro" id="IPR039261">
    <property type="entry name" value="FNR_nucleotide-bd"/>
</dbReference>
<reference evidence="18" key="3">
    <citation type="journal article" date="2018" name="Genome Biol.">
        <title>SKESA: strategic k-mer extension for scrupulous assemblies.</title>
        <authorList>
            <person name="Souvorov A."/>
            <person name="Agarwala R."/>
            <person name="Lipman D.J."/>
        </authorList>
    </citation>
    <scope>NUCLEOTIDE SEQUENCE</scope>
    <source>
        <strain evidence="17">Salmonella enterica</strain>
        <strain evidence="18">Typhimurium</strain>
    </source>
</reference>
<dbReference type="InterPro" id="IPR001041">
    <property type="entry name" value="2Fe-2S_ferredoxin-type"/>
</dbReference>
<dbReference type="Proteomes" id="UP000839915">
    <property type="component" value="Unassembled WGS sequence"/>
</dbReference>
<evidence type="ECO:0000313" key="9">
    <source>
        <dbReference type="EMBL" id="EBZ6923172.1"/>
    </source>
</evidence>
<dbReference type="Gene3D" id="2.40.30.10">
    <property type="entry name" value="Translation factors"/>
    <property type="match status" value="1"/>
</dbReference>
<dbReference type="Proteomes" id="UP000839905">
    <property type="component" value="Unassembled WGS sequence"/>
</dbReference>
<dbReference type="SUPFAM" id="SSF52343">
    <property type="entry name" value="Ferredoxin reductase-like, C-terminal NADP-linked domain"/>
    <property type="match status" value="1"/>
</dbReference>
<dbReference type="InterPro" id="IPR017938">
    <property type="entry name" value="Riboflavin_synthase-like_b-brl"/>
</dbReference>
<organism evidence="18">
    <name type="scientific">Salmonella typhimurium</name>
    <dbReference type="NCBI Taxonomy" id="90371"/>
    <lineage>
        <taxon>Bacteria</taxon>
        <taxon>Pseudomonadati</taxon>
        <taxon>Pseudomonadota</taxon>
        <taxon>Gammaproteobacteria</taxon>
        <taxon>Enterobacterales</taxon>
        <taxon>Enterobacteriaceae</taxon>
        <taxon>Salmonella</taxon>
    </lineage>
</organism>
<dbReference type="InterPro" id="IPR008333">
    <property type="entry name" value="Cbr1-like_FAD-bd_dom"/>
</dbReference>
<dbReference type="EMBL" id="AAKVET010000006">
    <property type="protein sequence ID" value="ECW0640346.1"/>
    <property type="molecule type" value="Genomic_DNA"/>
</dbReference>
<accession>A0A0M2J1W9</accession>
<dbReference type="SUPFAM" id="SSF63380">
    <property type="entry name" value="Riboflavin synthase domain-like"/>
    <property type="match status" value="1"/>
</dbReference>
<dbReference type="SUPFAM" id="SSF54292">
    <property type="entry name" value="2Fe-2S ferredoxin-like"/>
    <property type="match status" value="1"/>
</dbReference>
<evidence type="ECO:0000313" key="7">
    <source>
        <dbReference type="EMBL" id="EBW5462253.1"/>
    </source>
</evidence>
<dbReference type="Proteomes" id="UP000839911">
    <property type="component" value="Unassembled WGS sequence"/>
</dbReference>
<dbReference type="EMBL" id="AAKRET010000009">
    <property type="protein sequence ID" value="ECU8353952.1"/>
    <property type="molecule type" value="Genomic_DNA"/>
</dbReference>
<evidence type="ECO:0000313" key="15">
    <source>
        <dbReference type="EMBL" id="ECY5343995.1"/>
    </source>
</evidence>
<reference evidence="5" key="4">
    <citation type="submission" date="2018-06" db="EMBL/GenBank/DDBJ databases">
        <authorList>
            <person name="Ashton P.M."/>
            <person name="Dallman T."/>
            <person name="Nair S."/>
            <person name="De Pinna E."/>
            <person name="Peters T."/>
            <person name="Grant K."/>
        </authorList>
    </citation>
    <scope>NUCLEOTIDE SEQUENCE [LARGE SCALE GENOMIC DNA]</scope>
    <source>
        <strain evidence="6">231108</strain>
        <strain evidence="11">265852</strain>
        <strain evidence="20">29290</strain>
        <strain evidence="8">356083</strain>
        <strain evidence="7">422529</strain>
        <strain evidence="21">425567</strain>
        <strain evidence="15">43916</strain>
        <strain evidence="5">488670</strain>
        <strain evidence="9">632340</strain>
        <strain evidence="13">86846</strain>
    </source>
</reference>
<evidence type="ECO:0000259" key="2">
    <source>
        <dbReference type="PROSITE" id="PS51085"/>
    </source>
</evidence>
<dbReference type="EMBL" id="AAIGQE010000005">
    <property type="protein sequence ID" value="ECE0295273.1"/>
    <property type="molecule type" value="Genomic_DNA"/>
</dbReference>
<dbReference type="RefSeq" id="WP_000018226.1">
    <property type="nucleotide sequence ID" value="NZ_AP023291.1"/>
</dbReference>
<dbReference type="EMBL" id="AAHNIA010000008">
    <property type="protein sequence ID" value="EBY1701562.1"/>
    <property type="molecule type" value="Genomic_DNA"/>
</dbReference>
<dbReference type="PANTHER" id="PTHR47354:SF5">
    <property type="entry name" value="PROTEIN RFBI"/>
    <property type="match status" value="1"/>
</dbReference>
<comment type="cofactor">
    <cofactor evidence="1">
        <name>[2Fe-2S] cluster</name>
        <dbReference type="ChEBI" id="CHEBI:190135"/>
    </cofactor>
</comment>
<reference evidence="19 23" key="1">
    <citation type="submission" date="2014-09" db="EMBL/GenBank/DDBJ databases">
        <title>Salmonella Genotype and Phenotype Association.</title>
        <authorList>
            <person name="Chen Y."/>
            <person name="Folster J."/>
            <person name="Ayers S."/>
            <person name="Kabera C."/>
            <person name="Li C."/>
            <person name="Mukherjee S."/>
            <person name="Lam C."/>
            <person name="Zhao S."/>
            <person name="McDermott P."/>
        </authorList>
    </citation>
    <scope>NUCLEOTIDE SEQUENCE [LARGE SCALE GENOMIC DNA]</scope>
    <source>
        <strain evidence="19 23">CVM N32045</strain>
    </source>
</reference>
<dbReference type="EMBL" id="JYVU01000001">
    <property type="protein sequence ID" value="KTZ15886.1"/>
    <property type="molecule type" value="Genomic_DNA"/>
</dbReference>
<dbReference type="Pfam" id="PF00970">
    <property type="entry name" value="FAD_binding_6"/>
    <property type="match status" value="1"/>
</dbReference>
<evidence type="ECO:0000313" key="10">
    <source>
        <dbReference type="EMBL" id="ECE0295273.1"/>
    </source>
</evidence>
<evidence type="ECO:0000313" key="13">
    <source>
        <dbReference type="EMBL" id="ECV8759820.1"/>
    </source>
</evidence>
<dbReference type="EMBL" id="CP011428">
    <property type="protein sequence ID" value="AKH07792.1"/>
    <property type="molecule type" value="Genomic_DNA"/>
</dbReference>
<protein>
    <submittedName>
        <fullName evidence="17">2Fe-2S iron-sulfur cluster binding domain-containing protein</fullName>
    </submittedName>
    <submittedName>
        <fullName evidence="18">CDP-6-deoxy-delta-3,4-glucoseen reductase</fullName>
    </submittedName>
    <submittedName>
        <fullName evidence="5">Protein RfbI</fullName>
    </submittedName>
</protein>
<dbReference type="InterPro" id="IPR036010">
    <property type="entry name" value="2Fe-2S_ferredoxin-like_sf"/>
</dbReference>
<dbReference type="Proteomes" id="UP000839907">
    <property type="component" value="Unassembled WGS sequence"/>
</dbReference>
<evidence type="ECO:0000313" key="12">
    <source>
        <dbReference type="EMBL" id="ECU8353952.1"/>
    </source>
</evidence>
<dbReference type="GO" id="GO:0051537">
    <property type="term" value="F:2 iron, 2 sulfur cluster binding"/>
    <property type="evidence" value="ECO:0007669"/>
    <property type="project" value="InterPro"/>
</dbReference>
<evidence type="ECO:0000313" key="21">
    <source>
        <dbReference type="EMBL" id="MLP86109.1"/>
    </source>
</evidence>
<dbReference type="Pfam" id="PF00111">
    <property type="entry name" value="Fer2"/>
    <property type="match status" value="1"/>
</dbReference>
<dbReference type="AlphaFoldDB" id="A0A0D6FHF7"/>
<dbReference type="GO" id="GO:0016491">
    <property type="term" value="F:oxidoreductase activity"/>
    <property type="evidence" value="ECO:0007669"/>
    <property type="project" value="InterPro"/>
</dbReference>
<dbReference type="EMBL" id="AALDNI010000072">
    <property type="protein sequence ID" value="ECY5343995.1"/>
    <property type="molecule type" value="Genomic_DNA"/>
</dbReference>
<evidence type="ECO:0000313" key="16">
    <source>
        <dbReference type="EMBL" id="EDI6664529.1"/>
    </source>
</evidence>
<dbReference type="Proteomes" id="UP000839908">
    <property type="component" value="Unassembled WGS sequence"/>
</dbReference>
<dbReference type="InterPro" id="IPR001709">
    <property type="entry name" value="Flavoprot_Pyr_Nucl_cyt_Rdtase"/>
</dbReference>
<dbReference type="EMBL" id="AAHRYM010000034">
    <property type="protein sequence ID" value="EBZ6923172.1"/>
    <property type="molecule type" value="Genomic_DNA"/>
</dbReference>
<proteinExistence type="predicted"/>
<dbReference type="Pfam" id="PF00175">
    <property type="entry name" value="NAD_binding_1"/>
    <property type="match status" value="1"/>
</dbReference>
<dbReference type="EMBL" id="AAKUOT010000004">
    <property type="protein sequence ID" value="ECV8759820.1"/>
    <property type="molecule type" value="Genomic_DNA"/>
</dbReference>
<dbReference type="eggNOG" id="COG0543">
    <property type="taxonomic scope" value="Bacteria"/>
</dbReference>
<dbReference type="PRINTS" id="PR00371">
    <property type="entry name" value="FPNCR"/>
</dbReference>
<evidence type="ECO:0000313" key="5">
    <source>
        <dbReference type="EMBL" id="EBU9271806.1"/>
    </source>
</evidence>
<dbReference type="Proteomes" id="UP000839616">
    <property type="component" value="Unassembled WGS sequence"/>
</dbReference>
<dbReference type="PATRIC" id="fig|59201.135.peg.2656"/>
<feature type="domain" description="2Fe-2S ferredoxin-type" evidence="2">
    <location>
        <begin position="3"/>
        <end position="89"/>
    </location>
</feature>
<dbReference type="EMBL" id="RVDJ01000011">
    <property type="protein sequence ID" value="MLP86109.1"/>
    <property type="molecule type" value="Genomic_DNA"/>
</dbReference>
<evidence type="ECO:0000259" key="3">
    <source>
        <dbReference type="PROSITE" id="PS51384"/>
    </source>
</evidence>
<reference evidence="18" key="6">
    <citation type="submission" date="2019-01" db="EMBL/GenBank/DDBJ databases">
        <authorList>
            <consortium name="NCBI Pathogen Detection Project"/>
        </authorList>
    </citation>
    <scope>NUCLEOTIDE SEQUENCE</scope>
    <source>
        <strain evidence="17">Salmonella enterica</strain>
        <strain evidence="18">Typhimurium</strain>
    </source>
</reference>
<evidence type="ECO:0000313" key="6">
    <source>
        <dbReference type="EMBL" id="EBW3626961.1"/>
    </source>
</evidence>
<dbReference type="Proteomes" id="UP000054461">
    <property type="component" value="Unassembled WGS sequence"/>
</dbReference>
<feature type="domain" description="FAD-binding FR-type" evidence="3">
    <location>
        <begin position="94"/>
        <end position="192"/>
    </location>
</feature>
<dbReference type="CDD" id="cd06189">
    <property type="entry name" value="flavin_oxioreductase"/>
    <property type="match status" value="1"/>
</dbReference>
<evidence type="ECO:0000313" key="11">
    <source>
        <dbReference type="EMBL" id="ECF1542896.1"/>
    </source>
</evidence>
<evidence type="ECO:0000313" key="17">
    <source>
        <dbReference type="EMBL" id="HAB0971526.1"/>
    </source>
</evidence>
<sequence length="330" mass="36583">MSHIIKIFPSNIEFSGREDESILDAALSAGIHLEHSCKAGDCGICESDLLAGEVVDSKGNIFGQGDKILTCCCKPKTALELNAHFFPELAGQTKKIVPCKVNSAVLVSGDVMTLKLRTPPTAKIGFLPGQYINLHYKGVTRSYSIANSDESNGIELHVRNVPNGQMSSLIFGELQENTLMRIEGPCGTFFIRESDRPIIFLAGGTGFAPVKSMVEHLIQGKCRREIYIYWGMQYSKDFYSALPQQWSEQHDNVHYIPVVSGDDAEWGGRKGFVHHAVMDDFDSLEFFDIYACGSPVMIDASKKDFMMKNLSVEHFYSDAFTASNNIEDNL</sequence>
<dbReference type="PRINTS" id="PR00410">
    <property type="entry name" value="PHEHYDRXLASE"/>
</dbReference>
<accession>A0A0F7J7Y5</accession>
<gene>
    <name evidence="4" type="primary">rfbI_2</name>
    <name evidence="13" type="ORF">AAB27_02820</name>
    <name evidence="20" type="ORF">AU613_16540</name>
    <name evidence="15" type="ORF">AVC05_22570</name>
    <name evidence="12" type="ORF">B1P38_10175</name>
    <name evidence="10" type="ORF">CE70_08725</name>
    <name evidence="16" type="ORF">CFF59_04505</name>
    <name evidence="19" type="ORF">DD95_00405</name>
    <name evidence="5" type="ORF">DMO92_06915</name>
    <name evidence="6" type="ORF">DPF41_02375</name>
    <name evidence="7" type="ORF">DPS76_07290</name>
    <name evidence="21" type="ORF">DRM14_12370</name>
    <name evidence="8" type="ORF">DU071_06290</name>
    <name evidence="11" type="ORF">E0935_06495</name>
    <name evidence="9" type="ORF">EER35_19660</name>
    <name evidence="14" type="ORF">F3R12_10860</name>
    <name evidence="17" type="ORF">GB466_13285</name>
    <name evidence="18" type="ORF">GYJ60_09420</name>
    <name evidence="4" type="ORF">SE14_02299</name>
</gene>
<reference evidence="12" key="5">
    <citation type="submission" date="2018-08" db="EMBL/GenBank/DDBJ databases">
        <authorList>
            <consortium name="PulseNet: The National Subtyping Network for Foodborne Disease Surveillance"/>
            <person name="Tarr C.L."/>
            <person name="Trees E."/>
            <person name="Katz L.S."/>
            <person name="Carleton-Romer H.A."/>
            <person name="Stroika S."/>
            <person name="Kucerova Z."/>
            <person name="Roache K.F."/>
            <person name="Sabol A.L."/>
            <person name="Besser J."/>
            <person name="Gerner-Smidt P."/>
        </authorList>
    </citation>
    <scope>NUCLEOTIDE SEQUENCE [LARGE SCALE GENOMIC DNA]</scope>
    <source>
        <strain evidence="12">PNUSAS008736</strain>
        <strain evidence="16">PNUSAS016739</strain>
    </source>
</reference>
<dbReference type="EMBL" id="DAAFPQ010000009">
    <property type="protein sequence ID" value="HAB0971526.1"/>
    <property type="molecule type" value="Genomic_DNA"/>
</dbReference>
<dbReference type="Proteomes" id="UP000839617">
    <property type="component" value="Unassembled WGS sequence"/>
</dbReference>
<dbReference type="EMBL" id="DAAHOY010000005">
    <property type="protein sequence ID" value="HAB6870544.1"/>
    <property type="molecule type" value="Genomic_DNA"/>
</dbReference>
<dbReference type="Proteomes" id="UP000839595">
    <property type="component" value="Unassembled WGS sequence"/>
</dbReference>
<evidence type="ECO:0000313" key="8">
    <source>
        <dbReference type="EMBL" id="EBY1701562.1"/>
    </source>
</evidence>
<evidence type="ECO:0000313" key="20">
    <source>
        <dbReference type="EMBL" id="MIT50468.1"/>
    </source>
</evidence>
<evidence type="ECO:0000313" key="24">
    <source>
        <dbReference type="Proteomes" id="UP000338496"/>
    </source>
</evidence>
<dbReference type="PANTHER" id="PTHR47354">
    <property type="entry name" value="NADH OXIDOREDUCTASE HCR"/>
    <property type="match status" value="1"/>
</dbReference>
<evidence type="ECO:0000313" key="4">
    <source>
        <dbReference type="EMBL" id="AKH07792.1"/>
    </source>
</evidence>
<dbReference type="EMBL" id="AAHDPU010000004">
    <property type="protein sequence ID" value="EBU9271806.1"/>
    <property type="molecule type" value="Genomic_DNA"/>
</dbReference>
<dbReference type="CDD" id="cd00207">
    <property type="entry name" value="fer2"/>
    <property type="match status" value="1"/>
</dbReference>
<dbReference type="KEGG" id="seni:CY43_11295"/>
<evidence type="ECO:0000256" key="1">
    <source>
        <dbReference type="ARBA" id="ARBA00034078"/>
    </source>
</evidence>
<dbReference type="Proteomes" id="UP000338496">
    <property type="component" value="Unassembled WGS sequence"/>
</dbReference>
<dbReference type="Proteomes" id="UP000034636">
    <property type="component" value="Chromosome"/>
</dbReference>
<dbReference type="InterPro" id="IPR017927">
    <property type="entry name" value="FAD-bd_FR_type"/>
</dbReference>
<dbReference type="InterPro" id="IPR012675">
    <property type="entry name" value="Beta-grasp_dom_sf"/>
</dbReference>
<dbReference type="Proteomes" id="UP000839909">
    <property type="component" value="Unassembled WGS sequence"/>
</dbReference>
<dbReference type="OMA" id="IGLPYGC"/>
<dbReference type="EMBL" id="AAIKGB010000005">
    <property type="protein sequence ID" value="ECF1542896.1"/>
    <property type="molecule type" value="Genomic_DNA"/>
</dbReference>
<evidence type="ECO:0000313" key="18">
    <source>
        <dbReference type="EMBL" id="HAB6870544.1"/>
    </source>
</evidence>
<dbReference type="Proteomes" id="UP000839914">
    <property type="component" value="Unassembled WGS sequence"/>
</dbReference>
<dbReference type="EMBL" id="RSUA01000033">
    <property type="protein sequence ID" value="MIT50468.1"/>
    <property type="molecule type" value="Genomic_DNA"/>
</dbReference>
<reference evidence="14" key="7">
    <citation type="submission" date="2019-09" db="EMBL/GenBank/DDBJ databases">
        <authorList>
            <consortium name="GenomeTrakr network: Whole genome sequencing for foodborne pathogen traceback"/>
        </authorList>
    </citation>
    <scope>NUCLEOTIDE SEQUENCE [LARGE SCALE GENOMIC DNA]</scope>
    <source>
        <strain evidence="14">AUSMDU00020735</strain>
        <strain evidence="10 24">VA_WGS-00080</strain>
    </source>
</reference>
<dbReference type="InterPro" id="IPR001433">
    <property type="entry name" value="OxRdtase_FAD/NAD-bd"/>
</dbReference>
<reference evidence="4 22" key="2">
    <citation type="journal article" date="2015" name="Genome Announc.">
        <title>Complete Genome Sequencing of a Multidrug-Resistant and Human-Invasive Salmonella enterica Serovar Typhimurium Strain of the Emerging Sequence Type 213 Genotype.</title>
        <authorList>
            <person name="Calva E."/>
            <person name="Silva C."/>
            <person name="Zaidi M.B."/>
            <person name="Sanchez-Flores A."/>
            <person name="Estrada K."/>
            <person name="Silva G.G."/>
            <person name="Soto-Jimenez L.M."/>
            <person name="Wiesner M."/>
            <person name="Fernandez-Mora M."/>
            <person name="Edwards R.A."/>
            <person name="Vinuesa P."/>
        </authorList>
    </citation>
    <scope>NUCLEOTIDE SEQUENCE [LARGE SCALE GENOMIC DNA]</scope>
    <source>
        <strain evidence="4 22">YU39</strain>
    </source>
</reference>
<dbReference type="eggNOG" id="COG0633">
    <property type="taxonomic scope" value="Bacteria"/>
</dbReference>
<dbReference type="PROSITE" id="PS00197">
    <property type="entry name" value="2FE2S_FER_1"/>
    <property type="match status" value="1"/>
</dbReference>
<evidence type="ECO:0000313" key="23">
    <source>
        <dbReference type="Proteomes" id="UP000054461"/>
    </source>
</evidence>
<dbReference type="SMR" id="A0A0D6FHF7"/>
<name>A0A0D6FHF7_SALTM</name>
<dbReference type="Proteomes" id="UP000885258">
    <property type="component" value="Unassembled WGS sequence"/>
</dbReference>
<dbReference type="Proteomes" id="UP000885385">
    <property type="component" value="Unassembled WGS sequence"/>
</dbReference>
<dbReference type="Proteomes" id="UP000839581">
    <property type="component" value="Unassembled WGS sequence"/>
</dbReference>
<dbReference type="EMBL" id="AAHIDF010000002">
    <property type="protein sequence ID" value="EBW3626961.1"/>
    <property type="molecule type" value="Genomic_DNA"/>
</dbReference>
<evidence type="ECO:0000313" key="14">
    <source>
        <dbReference type="EMBL" id="ECW0640346.1"/>
    </source>
</evidence>
<dbReference type="PROSITE" id="PS51384">
    <property type="entry name" value="FAD_FR"/>
    <property type="match status" value="1"/>
</dbReference>